<accession>A0A1S6UA10</accession>
<keyword evidence="2" id="KW-1185">Reference proteome</keyword>
<evidence type="ECO:0000313" key="2">
    <source>
        <dbReference type="Proteomes" id="UP000221837"/>
    </source>
</evidence>
<dbReference type="EMBL" id="KY630187">
    <property type="protein sequence ID" value="AQW88575.1"/>
    <property type="molecule type" value="Genomic_DNA"/>
</dbReference>
<dbReference type="Proteomes" id="UP000221837">
    <property type="component" value="Genome"/>
</dbReference>
<sequence length="142" mass="16191">MIVFHASTVQITNFYIPYGGLHLGGMHSALECALRKVYTGREAGIDVDTVYIHRCFLKALKPFEADDMGSDASWKRLNQTLIATATDFDCIKYTNKYEVDVVPSYCLFDASLVEILDCSTMHMDMAEDILHGTYTDDYRYEY</sequence>
<reference evidence="1" key="1">
    <citation type="submission" date="2017-02" db="EMBL/GenBank/DDBJ databases">
        <title>Genome sequence of Serratia marcescens phage BF.</title>
        <authorList>
            <person name="Casey E."/>
            <person name="Fitzgerald B."/>
            <person name="Mahony J."/>
            <person name="Lugli G."/>
            <person name="Ventura M."/>
            <person name="van Sinderen D."/>
        </authorList>
    </citation>
    <scope>NUCLEOTIDE SEQUENCE [LARGE SCALE GENOMIC DNA]</scope>
</reference>
<protein>
    <submittedName>
        <fullName evidence="1">Uncharacterized protein</fullName>
    </submittedName>
</protein>
<gene>
    <name evidence="1" type="ORF">BF_0050</name>
</gene>
<evidence type="ECO:0000313" key="1">
    <source>
        <dbReference type="EMBL" id="AQW88575.1"/>
    </source>
</evidence>
<proteinExistence type="predicted"/>
<dbReference type="OrthoDB" id="16709at10239"/>
<name>A0A1S6UA10_9CAUD</name>
<organism evidence="1 2">
    <name type="scientific">Serratia phage BF</name>
    <dbReference type="NCBI Taxonomy" id="1962671"/>
    <lineage>
        <taxon>Viruses</taxon>
        <taxon>Duplodnaviria</taxon>
        <taxon>Heunggongvirae</taxon>
        <taxon>Uroviricota</taxon>
        <taxon>Caudoviricetes</taxon>
        <taxon>Eneladusvirus</taxon>
        <taxon>Eneladusvirus BF</taxon>
    </lineage>
</organism>